<dbReference type="PANTHER" id="PTHR36435">
    <property type="entry name" value="SLR1288 PROTEIN"/>
    <property type="match status" value="1"/>
</dbReference>
<evidence type="ECO:0000256" key="2">
    <source>
        <dbReference type="SAM" id="Phobius"/>
    </source>
</evidence>
<dbReference type="InterPro" id="IPR003675">
    <property type="entry name" value="Rce1/LyrA-like_dom"/>
</dbReference>
<organism evidence="4 5">
    <name type="scientific">Ligilactobacillus hayakitensis DSM 18933 = JCM 14209</name>
    <dbReference type="NCBI Taxonomy" id="1423755"/>
    <lineage>
        <taxon>Bacteria</taxon>
        <taxon>Bacillati</taxon>
        <taxon>Bacillota</taxon>
        <taxon>Bacilli</taxon>
        <taxon>Lactobacillales</taxon>
        <taxon>Lactobacillaceae</taxon>
        <taxon>Ligilactobacillus</taxon>
    </lineage>
</organism>
<dbReference type="PATRIC" id="fig|1423755.3.peg.1224"/>
<dbReference type="GO" id="GO:0004175">
    <property type="term" value="F:endopeptidase activity"/>
    <property type="evidence" value="ECO:0007669"/>
    <property type="project" value="UniProtKB-ARBA"/>
</dbReference>
<feature type="transmembrane region" description="Helical" evidence="2">
    <location>
        <begin position="85"/>
        <end position="105"/>
    </location>
</feature>
<dbReference type="PANTHER" id="PTHR36435:SF1">
    <property type="entry name" value="CAAX AMINO TERMINAL PROTEASE FAMILY PROTEIN"/>
    <property type="match status" value="1"/>
</dbReference>
<keyword evidence="2" id="KW-0812">Transmembrane</keyword>
<dbReference type="InterPro" id="IPR052710">
    <property type="entry name" value="CAAX_protease"/>
</dbReference>
<protein>
    <submittedName>
        <fullName evidence="4">Putative membrane associated protein</fullName>
    </submittedName>
</protein>
<dbReference type="eggNOG" id="COG1266">
    <property type="taxonomic scope" value="Bacteria"/>
</dbReference>
<reference evidence="4 5" key="1">
    <citation type="journal article" date="2015" name="Genome Announc.">
        <title>Expanding the biotechnology potential of lactobacilli through comparative genomics of 213 strains and associated genera.</title>
        <authorList>
            <person name="Sun Z."/>
            <person name="Harris H.M."/>
            <person name="McCann A."/>
            <person name="Guo C."/>
            <person name="Argimon S."/>
            <person name="Zhang W."/>
            <person name="Yang X."/>
            <person name="Jeffery I.B."/>
            <person name="Cooney J.C."/>
            <person name="Kagawa T.F."/>
            <person name="Liu W."/>
            <person name="Song Y."/>
            <person name="Salvetti E."/>
            <person name="Wrobel A."/>
            <person name="Rasinkangas P."/>
            <person name="Parkhill J."/>
            <person name="Rea M.C."/>
            <person name="O'Sullivan O."/>
            <person name="Ritari J."/>
            <person name="Douillard F.P."/>
            <person name="Paul Ross R."/>
            <person name="Yang R."/>
            <person name="Briner A.E."/>
            <person name="Felis G.E."/>
            <person name="de Vos W.M."/>
            <person name="Barrangou R."/>
            <person name="Klaenhammer T.R."/>
            <person name="Caufield P.W."/>
            <person name="Cui Y."/>
            <person name="Zhang H."/>
            <person name="O'Toole P.W."/>
        </authorList>
    </citation>
    <scope>NUCLEOTIDE SEQUENCE [LARGE SCALE GENOMIC DNA]</scope>
    <source>
        <strain evidence="4 5">DSM 18933</strain>
    </source>
</reference>
<proteinExistence type="inferred from homology"/>
<evidence type="ECO:0000313" key="4">
    <source>
        <dbReference type="EMBL" id="KRM20025.1"/>
    </source>
</evidence>
<dbReference type="Pfam" id="PF02517">
    <property type="entry name" value="Rce1-like"/>
    <property type="match status" value="1"/>
</dbReference>
<name>A0A0R1WWW9_9LACO</name>
<dbReference type="Proteomes" id="UP000051054">
    <property type="component" value="Unassembled WGS sequence"/>
</dbReference>
<keyword evidence="5" id="KW-1185">Reference proteome</keyword>
<dbReference type="RefSeq" id="WP_081774081.1">
    <property type="nucleotide sequence ID" value="NZ_BAML01000036.1"/>
</dbReference>
<comment type="caution">
    <text evidence="4">The sequence shown here is derived from an EMBL/GenBank/DDBJ whole genome shotgun (WGS) entry which is preliminary data.</text>
</comment>
<feature type="transmembrane region" description="Helical" evidence="2">
    <location>
        <begin position="125"/>
        <end position="144"/>
    </location>
</feature>
<dbReference type="AlphaFoldDB" id="A0A0R1WWW9"/>
<feature type="transmembrane region" description="Helical" evidence="2">
    <location>
        <begin position="12"/>
        <end position="35"/>
    </location>
</feature>
<feature type="domain" description="CAAX prenyl protease 2/Lysostaphin resistance protein A-like" evidence="3">
    <location>
        <begin position="125"/>
        <end position="213"/>
    </location>
</feature>
<accession>A0A0R1WWW9</accession>
<keyword evidence="2" id="KW-1133">Transmembrane helix</keyword>
<evidence type="ECO:0000313" key="5">
    <source>
        <dbReference type="Proteomes" id="UP000051054"/>
    </source>
</evidence>
<feature type="transmembrane region" description="Helical" evidence="2">
    <location>
        <begin position="178"/>
        <end position="196"/>
    </location>
</feature>
<evidence type="ECO:0000256" key="1">
    <source>
        <dbReference type="ARBA" id="ARBA00009067"/>
    </source>
</evidence>
<dbReference type="OrthoDB" id="8607342at2"/>
<dbReference type="EMBL" id="AZGD01000020">
    <property type="protein sequence ID" value="KRM20025.1"/>
    <property type="molecule type" value="Genomic_DNA"/>
</dbReference>
<comment type="similarity">
    <text evidence="1">Belongs to the UPF0177 family.</text>
</comment>
<keyword evidence="2" id="KW-0472">Membrane</keyword>
<dbReference type="STRING" id="1423755.FC40_GL001161"/>
<sequence>MFYMHNALKYCGNILLFIILIISTQIPILLLKILFKNENPHLILGWVLVISSYLIIIWGVNYLIKKQTQQAVFKPLRLSDFRFSLMMFVVLILFKGLFLQFLSQLPTKQTFANDKAILSLVNHHSLLLMVLVIVILGPIAEELIFRGYFFSKFFKNHPWLQILISGLIFGLLHSPTNLIIAVIYIVMGWILGYTYYKRQNLSASLTTHILNNAPFIFMLFY</sequence>
<evidence type="ECO:0000259" key="3">
    <source>
        <dbReference type="Pfam" id="PF02517"/>
    </source>
</evidence>
<gene>
    <name evidence="4" type="ORF">FC40_GL001161</name>
</gene>
<feature type="transmembrane region" description="Helical" evidence="2">
    <location>
        <begin position="41"/>
        <end position="64"/>
    </location>
</feature>
<dbReference type="GO" id="GO:0080120">
    <property type="term" value="P:CAAX-box protein maturation"/>
    <property type="evidence" value="ECO:0007669"/>
    <property type="project" value="UniProtKB-ARBA"/>
</dbReference>